<sequence>ASLGQTKLWQNAGVESLQNSCKSFVFSNNGALWNIISVIVISYSKEPLNLSVSGQIQF</sequence>
<feature type="non-terminal residue" evidence="1">
    <location>
        <position position="1"/>
    </location>
</feature>
<protein>
    <submittedName>
        <fullName evidence="1">Uncharacterized protein</fullName>
    </submittedName>
</protein>
<comment type="caution">
    <text evidence="1">The sequence shown here is derived from an EMBL/GenBank/DDBJ whole genome shotgun (WGS) entry which is preliminary data.</text>
</comment>
<dbReference type="Proteomes" id="UP000708208">
    <property type="component" value="Unassembled WGS sequence"/>
</dbReference>
<accession>A0A8J2K7L1</accession>
<dbReference type="AlphaFoldDB" id="A0A8J2K7L1"/>
<proteinExistence type="predicted"/>
<evidence type="ECO:0000313" key="1">
    <source>
        <dbReference type="EMBL" id="CAG7730959.1"/>
    </source>
</evidence>
<gene>
    <name evidence="1" type="ORF">AFUS01_LOCUS19572</name>
</gene>
<reference evidence="1" key="1">
    <citation type="submission" date="2021-06" db="EMBL/GenBank/DDBJ databases">
        <authorList>
            <person name="Hodson N. C."/>
            <person name="Mongue J. A."/>
            <person name="Jaron S. K."/>
        </authorList>
    </citation>
    <scope>NUCLEOTIDE SEQUENCE</scope>
</reference>
<keyword evidence="2" id="KW-1185">Reference proteome</keyword>
<dbReference type="EMBL" id="CAJVCH010203497">
    <property type="protein sequence ID" value="CAG7730959.1"/>
    <property type="molecule type" value="Genomic_DNA"/>
</dbReference>
<evidence type="ECO:0000313" key="2">
    <source>
        <dbReference type="Proteomes" id="UP000708208"/>
    </source>
</evidence>
<name>A0A8J2K7L1_9HEXA</name>
<organism evidence="1 2">
    <name type="scientific">Allacma fusca</name>
    <dbReference type="NCBI Taxonomy" id="39272"/>
    <lineage>
        <taxon>Eukaryota</taxon>
        <taxon>Metazoa</taxon>
        <taxon>Ecdysozoa</taxon>
        <taxon>Arthropoda</taxon>
        <taxon>Hexapoda</taxon>
        <taxon>Collembola</taxon>
        <taxon>Symphypleona</taxon>
        <taxon>Sminthuridae</taxon>
        <taxon>Allacma</taxon>
    </lineage>
</organism>